<accession>A0A5C6EWR4</accession>
<dbReference type="Proteomes" id="UP000317977">
    <property type="component" value="Unassembled WGS sequence"/>
</dbReference>
<dbReference type="InterPro" id="IPR037049">
    <property type="entry name" value="DUF1214_C_sf"/>
</dbReference>
<dbReference type="Gene3D" id="1.10.3360.10">
    <property type="entry name" value="VPA0735-like domain"/>
    <property type="match status" value="1"/>
</dbReference>
<evidence type="ECO:0000259" key="2">
    <source>
        <dbReference type="Pfam" id="PF06742"/>
    </source>
</evidence>
<evidence type="ECO:0000313" key="5">
    <source>
        <dbReference type="Proteomes" id="UP000317977"/>
    </source>
</evidence>
<dbReference type="Pfam" id="PF06863">
    <property type="entry name" value="DUF1254"/>
    <property type="match status" value="1"/>
</dbReference>
<evidence type="ECO:0000313" key="4">
    <source>
        <dbReference type="EMBL" id="TWU51681.1"/>
    </source>
</evidence>
<name>A0A5C6EWR4_9BACT</name>
<proteinExistence type="predicted"/>
<dbReference type="PANTHER" id="PTHR36509">
    <property type="entry name" value="BLL3101 PROTEIN"/>
    <property type="match status" value="1"/>
</dbReference>
<evidence type="ECO:0008006" key="6">
    <source>
        <dbReference type="Google" id="ProtNLM"/>
    </source>
</evidence>
<comment type="caution">
    <text evidence="4">The sequence shown here is derived from an EMBL/GenBank/DDBJ whole genome shotgun (WGS) entry which is preliminary data.</text>
</comment>
<dbReference type="InterPro" id="IPR010621">
    <property type="entry name" value="DUF1214"/>
</dbReference>
<dbReference type="Gene3D" id="2.60.120.600">
    <property type="entry name" value="Domain of unknown function DUF1214, C-terminal domain"/>
    <property type="match status" value="1"/>
</dbReference>
<evidence type="ECO:0000259" key="3">
    <source>
        <dbReference type="Pfam" id="PF06863"/>
    </source>
</evidence>
<dbReference type="Gene3D" id="2.60.40.1610">
    <property type="entry name" value="Domain of unknown function DUF1254"/>
    <property type="match status" value="1"/>
</dbReference>
<dbReference type="PANTHER" id="PTHR36509:SF3">
    <property type="entry name" value="SIGNAL PEPTIDE PROTEIN"/>
    <property type="match status" value="1"/>
</dbReference>
<keyword evidence="5" id="KW-1185">Reference proteome</keyword>
<gene>
    <name evidence="4" type="ORF">Poly59_32760</name>
</gene>
<feature type="domain" description="DUF1214" evidence="2">
    <location>
        <begin position="394"/>
        <end position="498"/>
    </location>
</feature>
<reference evidence="4 5" key="1">
    <citation type="submission" date="2019-02" db="EMBL/GenBank/DDBJ databases">
        <title>Deep-cultivation of Planctomycetes and their phenomic and genomic characterization uncovers novel biology.</title>
        <authorList>
            <person name="Wiegand S."/>
            <person name="Jogler M."/>
            <person name="Boedeker C."/>
            <person name="Pinto D."/>
            <person name="Vollmers J."/>
            <person name="Rivas-Marin E."/>
            <person name="Kohn T."/>
            <person name="Peeters S.H."/>
            <person name="Heuer A."/>
            <person name="Rast P."/>
            <person name="Oberbeckmann S."/>
            <person name="Bunk B."/>
            <person name="Jeske O."/>
            <person name="Meyerdierks A."/>
            <person name="Storesund J.E."/>
            <person name="Kallscheuer N."/>
            <person name="Luecker S."/>
            <person name="Lage O.M."/>
            <person name="Pohl T."/>
            <person name="Merkel B.J."/>
            <person name="Hornburger P."/>
            <person name="Mueller R.-W."/>
            <person name="Bruemmer F."/>
            <person name="Labrenz M."/>
            <person name="Spormann A.M."/>
            <person name="Op Den Camp H."/>
            <person name="Overmann J."/>
            <person name="Amann R."/>
            <person name="Jetten M.S.M."/>
            <person name="Mascher T."/>
            <person name="Medema M.H."/>
            <person name="Devos D.P."/>
            <person name="Kaster A.-K."/>
            <person name="Ovreas L."/>
            <person name="Rohde M."/>
            <person name="Galperin M.Y."/>
            <person name="Jogler C."/>
        </authorList>
    </citation>
    <scope>NUCLEOTIDE SEQUENCE [LARGE SCALE GENOMIC DNA]</scope>
    <source>
        <strain evidence="4 5">Poly59</strain>
    </source>
</reference>
<dbReference type="AlphaFoldDB" id="A0A5C6EWR4"/>
<feature type="domain" description="DUF1254" evidence="3">
    <location>
        <begin position="124"/>
        <end position="246"/>
    </location>
</feature>
<dbReference type="InterPro" id="IPR010679">
    <property type="entry name" value="DUF1254"/>
</dbReference>
<feature type="chain" id="PRO_5022972263" description="DUF1254 domain-containing protein" evidence="1">
    <location>
        <begin position="26"/>
        <end position="515"/>
    </location>
</feature>
<protein>
    <recommendedName>
        <fullName evidence="6">DUF1254 domain-containing protein</fullName>
    </recommendedName>
</protein>
<organism evidence="4 5">
    <name type="scientific">Rubripirellula reticaptiva</name>
    <dbReference type="NCBI Taxonomy" id="2528013"/>
    <lineage>
        <taxon>Bacteria</taxon>
        <taxon>Pseudomonadati</taxon>
        <taxon>Planctomycetota</taxon>
        <taxon>Planctomycetia</taxon>
        <taxon>Pirellulales</taxon>
        <taxon>Pirellulaceae</taxon>
        <taxon>Rubripirellula</taxon>
    </lineage>
</organism>
<keyword evidence="1" id="KW-0732">Signal</keyword>
<dbReference type="InterPro" id="IPR037050">
    <property type="entry name" value="DUF1254_sf"/>
</dbReference>
<dbReference type="EMBL" id="SJPX01000003">
    <property type="protein sequence ID" value="TWU51681.1"/>
    <property type="molecule type" value="Genomic_DNA"/>
</dbReference>
<sequence length="515" mass="57125" precursor="true">MKITRCVTTSLAVMMALCLVDPALAQQAGDTSEETVNLFESVGKKQTARDFKPAPDKMETNFGTLEFEGGSFPTEASTQKIYDEMDRQRATQAYMEFYPALSLYSIVKSQIRDFGFKSASDVGVMADFMTPSENYLTGNNITVYAFASIDLKVDGPTVVEIPPGMYGNANDAAFKYLTDFGPTGPDKGKGGKYLFLPPGYKGETPKDHFVFRSPGYRIWAMMRGFGEVGNGDQAVKWFKDRLKVYPLATGPREHTAVNCSGIGANTLPPEDGSVFTMLNEIIQYEPTELFDKELLGRLATLGIEKGKAFKPDQRMQGIFDTAAKQGVAMSRAIVYASRDPDINYWPNRHWEKMFIRNTEFVADGHDDIDARTLWHYQAICVSPNLLSTTAGVGTAYLTAFRDKDGAYLLGDKNYRLRVPAKPPVKRFWAVTAYDPISRSLLGSGGNINVGSTGKPDINADGSVDIYFGPKMPAGKKGNWIKTDPDKGFFVVFRFYGPLEGYIEKSWVLNDFELLK</sequence>
<dbReference type="RefSeq" id="WP_222436113.1">
    <property type="nucleotide sequence ID" value="NZ_SJPX01000003.1"/>
</dbReference>
<feature type="signal peptide" evidence="1">
    <location>
        <begin position="1"/>
        <end position="25"/>
    </location>
</feature>
<dbReference type="Pfam" id="PF06742">
    <property type="entry name" value="DUF1214"/>
    <property type="match status" value="1"/>
</dbReference>
<dbReference type="SUPFAM" id="SSF160935">
    <property type="entry name" value="VPA0735-like"/>
    <property type="match status" value="1"/>
</dbReference>
<evidence type="ECO:0000256" key="1">
    <source>
        <dbReference type="SAM" id="SignalP"/>
    </source>
</evidence>